<sequence length="188" mass="19717">MILGSFGGKSFEVSSSKLNTPNDLQISGDLNTSTEDASGKKPATTIKGPGLIKISAEIILLASAGVDVRAEIDGWMAIKDAAVSYPFLLCGKAVSLNQFLLTSCSASDYAVVPINNTPTMVKATLKLEWEEYLSPGAQKSDAASAVKTKSSAPGLTEAKTPAAYKTPAAAQKAEVKRNNVQMARMMQS</sequence>
<gene>
    <name evidence="2" type="ORF">CAFE_17860</name>
</gene>
<dbReference type="OrthoDB" id="9815316at2"/>
<dbReference type="EMBL" id="VWXL01000052">
    <property type="protein sequence ID" value="MVB11084.1"/>
    <property type="molecule type" value="Genomic_DNA"/>
</dbReference>
<evidence type="ECO:0000313" key="3">
    <source>
        <dbReference type="Proteomes" id="UP000469440"/>
    </source>
</evidence>
<comment type="caution">
    <text evidence="2">The sequence shown here is derived from an EMBL/GenBank/DDBJ whole genome shotgun (WGS) entry which is preliminary data.</text>
</comment>
<dbReference type="Proteomes" id="UP000469440">
    <property type="component" value="Unassembled WGS sequence"/>
</dbReference>
<reference evidence="2 3" key="1">
    <citation type="submission" date="2019-09" db="EMBL/GenBank/DDBJ databases">
        <title>Genome sequence of Clostridium sp. EA1.</title>
        <authorList>
            <person name="Poehlein A."/>
            <person name="Bengelsdorf F.R."/>
            <person name="Daniel R."/>
        </authorList>
    </citation>
    <scope>NUCLEOTIDE SEQUENCE [LARGE SCALE GENOMIC DNA]</scope>
    <source>
        <strain evidence="2 3">EA1</strain>
    </source>
</reference>
<dbReference type="AlphaFoldDB" id="A0A6N8HZ03"/>
<feature type="region of interest" description="Disordered" evidence="1">
    <location>
        <begin position="151"/>
        <end position="170"/>
    </location>
</feature>
<accession>A0A6N8HZ03</accession>
<dbReference type="RefSeq" id="WP_156990423.1">
    <property type="nucleotide sequence ID" value="NZ_VWXL01000052.1"/>
</dbReference>
<keyword evidence="3" id="KW-1185">Reference proteome</keyword>
<protein>
    <submittedName>
        <fullName evidence="2">Uncharacterized protein</fullName>
    </submittedName>
</protein>
<proteinExistence type="predicted"/>
<evidence type="ECO:0000313" key="2">
    <source>
        <dbReference type="EMBL" id="MVB11084.1"/>
    </source>
</evidence>
<evidence type="ECO:0000256" key="1">
    <source>
        <dbReference type="SAM" id="MobiDB-lite"/>
    </source>
</evidence>
<organism evidence="2 3">
    <name type="scientific">Caproicibacter fermentans</name>
    <dbReference type="NCBI Taxonomy" id="2576756"/>
    <lineage>
        <taxon>Bacteria</taxon>
        <taxon>Bacillati</taxon>
        <taxon>Bacillota</taxon>
        <taxon>Clostridia</taxon>
        <taxon>Eubacteriales</taxon>
        <taxon>Acutalibacteraceae</taxon>
        <taxon>Caproicibacter</taxon>
    </lineage>
</organism>
<name>A0A6N8HZ03_9FIRM</name>
<feature type="compositionally biased region" description="Low complexity" evidence="1">
    <location>
        <begin position="156"/>
        <end position="170"/>
    </location>
</feature>